<protein>
    <recommendedName>
        <fullName evidence="4">Secreted protein</fullName>
    </recommendedName>
</protein>
<proteinExistence type="predicted"/>
<sequence>MLNRRRSSSVHLIILIGRSATATCWYGKSFHLAQAQIDVLLGHRVSSVSLVCQGNFGHRRCRREPTPQSAFVTTSSSASAWCVPALKSANETMGV</sequence>
<keyword evidence="1" id="KW-0732">Signal</keyword>
<dbReference type="Proteomes" id="UP000281406">
    <property type="component" value="Unassembled WGS sequence"/>
</dbReference>
<dbReference type="EMBL" id="RJVU01053588">
    <property type="protein sequence ID" value="ROL29818.1"/>
    <property type="molecule type" value="Genomic_DNA"/>
</dbReference>
<keyword evidence="3" id="KW-1185">Reference proteome</keyword>
<dbReference type="OrthoDB" id="5562028at2759"/>
<reference evidence="2 3" key="1">
    <citation type="submission" date="2018-10" db="EMBL/GenBank/DDBJ databases">
        <title>Genome assembly for a Yunnan-Guizhou Plateau 3E fish, Anabarilius grahami (Regan), and its evolutionary and genetic applications.</title>
        <authorList>
            <person name="Jiang W."/>
        </authorList>
    </citation>
    <scope>NUCLEOTIDE SEQUENCE [LARGE SCALE GENOMIC DNA]</scope>
    <source>
        <strain evidence="2">AG-KIZ</strain>
        <tissue evidence="2">Muscle</tissue>
    </source>
</reference>
<organism evidence="2 3">
    <name type="scientific">Anabarilius grahami</name>
    <name type="common">Kanglang fish</name>
    <name type="synonym">Barilius grahami</name>
    <dbReference type="NCBI Taxonomy" id="495550"/>
    <lineage>
        <taxon>Eukaryota</taxon>
        <taxon>Metazoa</taxon>
        <taxon>Chordata</taxon>
        <taxon>Craniata</taxon>
        <taxon>Vertebrata</taxon>
        <taxon>Euteleostomi</taxon>
        <taxon>Actinopterygii</taxon>
        <taxon>Neopterygii</taxon>
        <taxon>Teleostei</taxon>
        <taxon>Ostariophysi</taxon>
        <taxon>Cypriniformes</taxon>
        <taxon>Xenocyprididae</taxon>
        <taxon>Xenocypridinae</taxon>
        <taxon>Xenocypridinae incertae sedis</taxon>
        <taxon>Anabarilius</taxon>
    </lineage>
</organism>
<dbReference type="AlphaFoldDB" id="A0A3N0Y2S5"/>
<evidence type="ECO:0000313" key="2">
    <source>
        <dbReference type="EMBL" id="ROL29818.1"/>
    </source>
</evidence>
<evidence type="ECO:0000313" key="3">
    <source>
        <dbReference type="Proteomes" id="UP000281406"/>
    </source>
</evidence>
<feature type="chain" id="PRO_5018063754" description="Secreted protein" evidence="1">
    <location>
        <begin position="23"/>
        <end position="95"/>
    </location>
</feature>
<comment type="caution">
    <text evidence="2">The sequence shown here is derived from an EMBL/GenBank/DDBJ whole genome shotgun (WGS) entry which is preliminary data.</text>
</comment>
<accession>A0A3N0Y2S5</accession>
<gene>
    <name evidence="2" type="ORF">DPX16_0875</name>
</gene>
<evidence type="ECO:0000256" key="1">
    <source>
        <dbReference type="SAM" id="SignalP"/>
    </source>
</evidence>
<evidence type="ECO:0008006" key="4">
    <source>
        <dbReference type="Google" id="ProtNLM"/>
    </source>
</evidence>
<feature type="signal peptide" evidence="1">
    <location>
        <begin position="1"/>
        <end position="22"/>
    </location>
</feature>
<name>A0A3N0Y2S5_ANAGA</name>